<comment type="caution">
    <text evidence="1">The sequence shown here is derived from an EMBL/GenBank/DDBJ whole genome shotgun (WGS) entry which is preliminary data.</text>
</comment>
<evidence type="ECO:0000313" key="2">
    <source>
        <dbReference type="Proteomes" id="UP000290287"/>
    </source>
</evidence>
<dbReference type="EMBL" id="PEIB01000030">
    <property type="protein sequence ID" value="RXJ71860.1"/>
    <property type="molecule type" value="Genomic_DNA"/>
</dbReference>
<dbReference type="AlphaFoldDB" id="A0A4Q0YM29"/>
<reference evidence="1 2" key="1">
    <citation type="submission" date="2017-10" db="EMBL/GenBank/DDBJ databases">
        <title>Nyctiphanis sp. nov., isolated from the stomach of the euphausiid Nyctiphanes simplex (Hansen, 1911) in the Gulf of California.</title>
        <authorList>
            <person name="Gomez-Gil B."/>
            <person name="Aguilar-Mendez M."/>
            <person name="Lopez-Cortes A."/>
            <person name="Gomez-Gutierrez J."/>
            <person name="Roque A."/>
            <person name="Lang E."/>
            <person name="Gonzalez-Castillo A."/>
        </authorList>
    </citation>
    <scope>NUCLEOTIDE SEQUENCE [LARGE SCALE GENOMIC DNA]</scope>
    <source>
        <strain evidence="1 2">CAIM 600</strain>
    </source>
</reference>
<proteinExistence type="predicted"/>
<accession>A0A4Q0YM29</accession>
<gene>
    <name evidence="1" type="ORF">CS022_19015</name>
</gene>
<dbReference type="InterPro" id="IPR029068">
    <property type="entry name" value="Glyas_Bleomycin-R_OHBP_Dase"/>
</dbReference>
<dbReference type="Proteomes" id="UP000290287">
    <property type="component" value="Unassembled WGS sequence"/>
</dbReference>
<sequence>MVPANIKSVCNSNDLAFVVDNVHIAHEKAMSLGYDVIEKPKDTSYGQKTISGAAPEGTLCAMPSLNTAQQGA</sequence>
<keyword evidence="2" id="KW-1185">Reference proteome</keyword>
<organism evidence="1 2">
    <name type="scientific">Veronia nyctiphanis</name>
    <dbReference type="NCBI Taxonomy" id="1278244"/>
    <lineage>
        <taxon>Bacteria</taxon>
        <taxon>Pseudomonadati</taxon>
        <taxon>Pseudomonadota</taxon>
        <taxon>Gammaproteobacteria</taxon>
        <taxon>Vibrionales</taxon>
        <taxon>Vibrionaceae</taxon>
        <taxon>Veronia</taxon>
    </lineage>
</organism>
<dbReference type="SUPFAM" id="SSF54593">
    <property type="entry name" value="Glyoxalase/Bleomycin resistance protein/Dihydroxybiphenyl dioxygenase"/>
    <property type="match status" value="1"/>
</dbReference>
<name>A0A4Q0YM29_9GAMM</name>
<dbReference type="Gene3D" id="3.10.180.10">
    <property type="entry name" value="2,3-Dihydroxybiphenyl 1,2-Dioxygenase, domain 1"/>
    <property type="match status" value="1"/>
</dbReference>
<protein>
    <submittedName>
        <fullName evidence="1">Uncharacterized protein</fullName>
    </submittedName>
</protein>
<evidence type="ECO:0000313" key="1">
    <source>
        <dbReference type="EMBL" id="RXJ71860.1"/>
    </source>
</evidence>